<dbReference type="EMBL" id="CAFBQU010000032">
    <property type="protein sequence ID" value="CAB5066390.1"/>
    <property type="molecule type" value="Genomic_DNA"/>
</dbReference>
<evidence type="ECO:0000313" key="2">
    <source>
        <dbReference type="EMBL" id="CAB5066390.1"/>
    </source>
</evidence>
<protein>
    <submittedName>
        <fullName evidence="1">Unannotated protein</fullName>
    </submittedName>
</protein>
<sequence>MTSPKPHNVEIAPPSKIVVFDSKVELVMVDGTVKLSPMSRATAPPLNLA</sequence>
<accession>A0A6J7QBX3</accession>
<evidence type="ECO:0000313" key="1">
    <source>
        <dbReference type="EMBL" id="CAB5013749.1"/>
    </source>
</evidence>
<proteinExistence type="predicted"/>
<gene>
    <name evidence="1" type="ORF">UFOPK4098_00447</name>
    <name evidence="2" type="ORF">UFOPK4347_01174</name>
</gene>
<dbReference type="AlphaFoldDB" id="A0A6J7QBX3"/>
<name>A0A6J7QBX3_9ZZZZ</name>
<organism evidence="1">
    <name type="scientific">freshwater metagenome</name>
    <dbReference type="NCBI Taxonomy" id="449393"/>
    <lineage>
        <taxon>unclassified sequences</taxon>
        <taxon>metagenomes</taxon>
        <taxon>ecological metagenomes</taxon>
    </lineage>
</organism>
<dbReference type="EMBL" id="CAFBPN010000013">
    <property type="protein sequence ID" value="CAB5013749.1"/>
    <property type="molecule type" value="Genomic_DNA"/>
</dbReference>
<reference evidence="1" key="1">
    <citation type="submission" date="2020-05" db="EMBL/GenBank/DDBJ databases">
        <authorList>
            <person name="Chiriac C."/>
            <person name="Salcher M."/>
            <person name="Ghai R."/>
            <person name="Kavagutti S V."/>
        </authorList>
    </citation>
    <scope>NUCLEOTIDE SEQUENCE</scope>
</reference>